<evidence type="ECO:0000256" key="1">
    <source>
        <dbReference type="SAM" id="Phobius"/>
    </source>
</evidence>
<keyword evidence="1" id="KW-1133">Transmembrane helix</keyword>
<comment type="caution">
    <text evidence="2">The sequence shown here is derived from an EMBL/GenBank/DDBJ whole genome shotgun (WGS) entry which is preliminary data.</text>
</comment>
<feature type="transmembrane region" description="Helical" evidence="1">
    <location>
        <begin position="12"/>
        <end position="33"/>
    </location>
</feature>
<organism evidence="2 3">
    <name type="scientific">Ceratitis capitata</name>
    <name type="common">Mediterranean fruit fly</name>
    <name type="synonym">Tephritis capitata</name>
    <dbReference type="NCBI Taxonomy" id="7213"/>
    <lineage>
        <taxon>Eukaryota</taxon>
        <taxon>Metazoa</taxon>
        <taxon>Ecdysozoa</taxon>
        <taxon>Arthropoda</taxon>
        <taxon>Hexapoda</taxon>
        <taxon>Insecta</taxon>
        <taxon>Pterygota</taxon>
        <taxon>Neoptera</taxon>
        <taxon>Endopterygota</taxon>
        <taxon>Diptera</taxon>
        <taxon>Brachycera</taxon>
        <taxon>Muscomorpha</taxon>
        <taxon>Tephritoidea</taxon>
        <taxon>Tephritidae</taxon>
        <taxon>Ceratitis</taxon>
        <taxon>Ceratitis</taxon>
    </lineage>
</organism>
<dbReference type="EMBL" id="CAJHJT010000012">
    <property type="protein sequence ID" value="CAD7000063.1"/>
    <property type="molecule type" value="Genomic_DNA"/>
</dbReference>
<gene>
    <name evidence="2" type="ORF">CCAP1982_LOCUS8566</name>
</gene>
<keyword evidence="3" id="KW-1185">Reference proteome</keyword>
<feature type="transmembrane region" description="Helical" evidence="1">
    <location>
        <begin position="45"/>
        <end position="69"/>
    </location>
</feature>
<sequence>MPTVHRRLLAVLLSSTSTFSISICVENLFLIVLRKPRSAVARRHLRAFSFAAAICTFPLLCVLCVYHIATHTLSVSLPLLVVASCSIRKVIFNVTHQRILFAFFTHTEKSLKAK</sequence>
<accession>A0A811USV7</accession>
<dbReference type="AlphaFoldDB" id="A0A811USV7"/>
<keyword evidence="1" id="KW-0472">Membrane</keyword>
<protein>
    <submittedName>
        <fullName evidence="2">(Mediterranean fruit fly) hypothetical protein</fullName>
    </submittedName>
</protein>
<name>A0A811USV7_CERCA</name>
<evidence type="ECO:0000313" key="2">
    <source>
        <dbReference type="EMBL" id="CAD7000063.1"/>
    </source>
</evidence>
<dbReference type="Proteomes" id="UP000606786">
    <property type="component" value="Unassembled WGS sequence"/>
</dbReference>
<evidence type="ECO:0000313" key="3">
    <source>
        <dbReference type="Proteomes" id="UP000606786"/>
    </source>
</evidence>
<reference evidence="2" key="1">
    <citation type="submission" date="2020-11" db="EMBL/GenBank/DDBJ databases">
        <authorList>
            <person name="Whitehead M."/>
        </authorList>
    </citation>
    <scope>NUCLEOTIDE SEQUENCE</scope>
    <source>
        <strain evidence="2">EGII</strain>
    </source>
</reference>
<proteinExistence type="predicted"/>
<keyword evidence="1" id="KW-0812">Transmembrane</keyword>